<proteinExistence type="predicted"/>
<evidence type="ECO:0000313" key="2">
    <source>
        <dbReference type="EMBL" id="ROT63264.1"/>
    </source>
</evidence>
<evidence type="ECO:0000256" key="1">
    <source>
        <dbReference type="SAM" id="MobiDB-lite"/>
    </source>
</evidence>
<keyword evidence="3" id="KW-1185">Reference proteome</keyword>
<sequence>MYESAHIERISISEDYFLIPLHLFLHSVPFPPLLLLLPSPPSPPSSPVPPRLPPLPPLLRALPSLPPSPPELDNAQVLAGDRTQVHFSAILVRRERSEINGLLSRVASPPLPLLRIISLSRISLSSSPPFNLPPLLFPGVPAPRPGGSAARVAWRGQGLEYNIRFRSLIQADFWFSGGAVPARDSRPERGLAHTPEALMRPCAHQRPAADAGQRQARFCLITPGRSFGFRRRRVFQGRWTSGGGRALFSLRPFAPSVSVSPPSCDGRGVRAPRGARGLGRARPGFLAGGTRSQEGGRLSPEDEGRLPLARGSCPERDFLWELLRLSLVWEEGNFLWKEGLCGPKGGFSGAKGGLYEGTKGGREGFYRSGLFLEQKEAFRLNESLLSTKEAFLSIRYRGGRGGGERESAREQDEPQGACGLIMKTLLSFL</sequence>
<dbReference type="EMBL" id="QCYY01003464">
    <property type="protein sequence ID" value="ROT63264.1"/>
    <property type="molecule type" value="Genomic_DNA"/>
</dbReference>
<feature type="compositionally biased region" description="Low complexity" evidence="1">
    <location>
        <begin position="269"/>
        <end position="289"/>
    </location>
</feature>
<organism evidence="2 3">
    <name type="scientific">Penaeus vannamei</name>
    <name type="common">Whiteleg shrimp</name>
    <name type="synonym">Litopenaeus vannamei</name>
    <dbReference type="NCBI Taxonomy" id="6689"/>
    <lineage>
        <taxon>Eukaryota</taxon>
        <taxon>Metazoa</taxon>
        <taxon>Ecdysozoa</taxon>
        <taxon>Arthropoda</taxon>
        <taxon>Crustacea</taxon>
        <taxon>Multicrustacea</taxon>
        <taxon>Malacostraca</taxon>
        <taxon>Eumalacostraca</taxon>
        <taxon>Eucarida</taxon>
        <taxon>Decapoda</taxon>
        <taxon>Dendrobranchiata</taxon>
        <taxon>Penaeoidea</taxon>
        <taxon>Penaeidae</taxon>
        <taxon>Penaeus</taxon>
    </lineage>
</organism>
<accession>A0A423SGG5</accession>
<protein>
    <submittedName>
        <fullName evidence="2">Uncharacterized protein</fullName>
    </submittedName>
</protein>
<comment type="caution">
    <text evidence="2">The sequence shown here is derived from an EMBL/GenBank/DDBJ whole genome shotgun (WGS) entry which is preliminary data.</text>
</comment>
<dbReference type="Proteomes" id="UP000283509">
    <property type="component" value="Unassembled WGS sequence"/>
</dbReference>
<name>A0A423SGG5_PENVA</name>
<evidence type="ECO:0000313" key="3">
    <source>
        <dbReference type="Proteomes" id="UP000283509"/>
    </source>
</evidence>
<dbReference type="AlphaFoldDB" id="A0A423SGG5"/>
<reference evidence="2 3" key="1">
    <citation type="submission" date="2018-04" db="EMBL/GenBank/DDBJ databases">
        <authorList>
            <person name="Zhang X."/>
            <person name="Yuan J."/>
            <person name="Li F."/>
            <person name="Xiang J."/>
        </authorList>
    </citation>
    <scope>NUCLEOTIDE SEQUENCE [LARGE SCALE GENOMIC DNA]</scope>
    <source>
        <tissue evidence="2">Muscle</tissue>
    </source>
</reference>
<feature type="region of interest" description="Disordered" evidence="1">
    <location>
        <begin position="261"/>
        <end position="306"/>
    </location>
</feature>
<reference evidence="2 3" key="2">
    <citation type="submission" date="2019-01" db="EMBL/GenBank/DDBJ databases">
        <title>The decoding of complex shrimp genome reveals the adaptation for benthos swimmer, frequently molting mechanism and breeding impact on genome.</title>
        <authorList>
            <person name="Sun Y."/>
            <person name="Gao Y."/>
            <person name="Yu Y."/>
        </authorList>
    </citation>
    <scope>NUCLEOTIDE SEQUENCE [LARGE SCALE GENOMIC DNA]</scope>
    <source>
        <tissue evidence="2">Muscle</tissue>
    </source>
</reference>
<gene>
    <name evidence="2" type="ORF">C7M84_018856</name>
</gene>